<protein>
    <submittedName>
        <fullName evidence="1">Uncharacterized protein</fullName>
    </submittedName>
</protein>
<sequence length="240" mass="26713">MHHLPVSQGQFQEVLNIPNTLAILQDPMVIAALASQLQQYNQDESAISSETIAPRDEQGLMDCQLSQERIHVKDLVPQMLNVTLLGRIVAMAQNNPIMKDGIAMDRYAIRLADSTGRIDITLWESVGRSARRLQPGQYVLITGLSTSPRHQDSRGQWSWHVNGSELCDTKVWCVSKLKSSLASSAVQFRVNICDAAEFDNFQCCAVVTAWFVADEQTNDNQALEGILKDMMVLTRILTIG</sequence>
<dbReference type="OrthoDB" id="10265890at2759"/>
<evidence type="ECO:0000313" key="2">
    <source>
        <dbReference type="Proteomes" id="UP000268093"/>
    </source>
</evidence>
<reference evidence="1 2" key="1">
    <citation type="journal article" date="2018" name="New Phytol.">
        <title>Phylogenomics of Endogonaceae and evolution of mycorrhizas within Mucoromycota.</title>
        <authorList>
            <person name="Chang Y."/>
            <person name="Desiro A."/>
            <person name="Na H."/>
            <person name="Sandor L."/>
            <person name="Lipzen A."/>
            <person name="Clum A."/>
            <person name="Barry K."/>
            <person name="Grigoriev I.V."/>
            <person name="Martin F.M."/>
            <person name="Stajich J.E."/>
            <person name="Smith M.E."/>
            <person name="Bonito G."/>
            <person name="Spatafora J.W."/>
        </authorList>
    </citation>
    <scope>NUCLEOTIDE SEQUENCE [LARGE SCALE GENOMIC DNA]</scope>
    <source>
        <strain evidence="1 2">GMNB39</strain>
    </source>
</reference>
<accession>A0A433D4A6</accession>
<dbReference type="EMBL" id="RBNI01006965">
    <property type="protein sequence ID" value="RUP45651.1"/>
    <property type="molecule type" value="Genomic_DNA"/>
</dbReference>
<name>A0A433D4A6_9FUNG</name>
<dbReference type="Gene3D" id="2.40.50.140">
    <property type="entry name" value="Nucleic acid-binding proteins"/>
    <property type="match status" value="1"/>
</dbReference>
<organism evidence="1 2">
    <name type="scientific">Jimgerdemannia flammicorona</name>
    <dbReference type="NCBI Taxonomy" id="994334"/>
    <lineage>
        <taxon>Eukaryota</taxon>
        <taxon>Fungi</taxon>
        <taxon>Fungi incertae sedis</taxon>
        <taxon>Mucoromycota</taxon>
        <taxon>Mucoromycotina</taxon>
        <taxon>Endogonomycetes</taxon>
        <taxon>Endogonales</taxon>
        <taxon>Endogonaceae</taxon>
        <taxon>Jimgerdemannia</taxon>
    </lineage>
</organism>
<keyword evidence="2" id="KW-1185">Reference proteome</keyword>
<proteinExistence type="predicted"/>
<dbReference type="SUPFAM" id="SSF50249">
    <property type="entry name" value="Nucleic acid-binding proteins"/>
    <property type="match status" value="1"/>
</dbReference>
<dbReference type="Proteomes" id="UP000268093">
    <property type="component" value="Unassembled WGS sequence"/>
</dbReference>
<evidence type="ECO:0000313" key="1">
    <source>
        <dbReference type="EMBL" id="RUP45651.1"/>
    </source>
</evidence>
<comment type="caution">
    <text evidence="1">The sequence shown here is derived from an EMBL/GenBank/DDBJ whole genome shotgun (WGS) entry which is preliminary data.</text>
</comment>
<dbReference type="InterPro" id="IPR035203">
    <property type="entry name" value="Cdc24_OB3"/>
</dbReference>
<dbReference type="Pfam" id="PF17244">
    <property type="entry name" value="CDC24_OB3"/>
    <property type="match status" value="1"/>
</dbReference>
<gene>
    <name evidence="1" type="ORF">BC936DRAFT_147904</name>
</gene>
<dbReference type="InterPro" id="IPR012340">
    <property type="entry name" value="NA-bd_OB-fold"/>
</dbReference>